<dbReference type="InterPro" id="IPR017850">
    <property type="entry name" value="Alkaline_phosphatase_core_sf"/>
</dbReference>
<dbReference type="EMBL" id="SLWS01000004">
    <property type="protein sequence ID" value="TCO59520.1"/>
    <property type="molecule type" value="Genomic_DNA"/>
</dbReference>
<sequence>MRRTRWRVLTTLAVAAACAGGVGIPAAAAPAGGMIATENFDSLESTLGSRVDETGIPPEVKGFTHTPPAGWSVQLAPGMPQGVTEWQGWSFTTMPFWKGAEAGQDRENFTRADKVFAVADPDEWDDKGSPSAKGNFDSTLVSKPFDIPAGLTKAYLGFASHYRQDGPQKATVSVSFDGGQDKVVRSYGPDAGSDNQGKDLENDFVSLGVDVPAGAKNMTVKWRLFDAGNNWYWAIDDVRVASQAIPVDPPPLNVPQGPNGVSKDKVLLIGLDGARWDKILSSDTPNLKRLINTGLFGTNALYAQPMAATSSGPGWSTMTHGVWPDKHNVRDNSFADPKFAKYPDFLTLAKRANPNLSTGFFSDWAPIGLGDKPVIGSGADVRVALQDANYTVQDQQIANAAAKYLTEQNPDAAFVYFADIDEWGHDKGGASPEYKKAVETADRQIGQLLDAIQARKTAKDENWLVMVSADHGHTDKGGHGGSSPEERGDFVIANGKGVPAGAKPTTTRLVDVAPTALRHLGVTIDPAWGLDGRPVTDADPDPFETLTPKLKERQDEKGIPAGIKGYTQETPAGWSIDNAKQPMDVGTTEWRGWSFTTDDFWTRAGRDQSRELNVRERGAFAVADPQRWNATGNPSGSGKKFDSTLVSQGYNVSGKASATVDFASHYRAGTTQQGTVLVSFDGKADQQVYTYTKDELAARRSLVVPVPSGARSMKVKFRLTGTGGDWYWAVDDLRVTTKAPSTHVGALTGTASKGPGTKWTGTATTQIVDQDGKPVKGAVVYGDWITGSLVTLPGFCVTNTEGTCSVTSTPVNNQRTTVIFVAKAVFVWGKPYQPGDNAVTTVNINRP</sequence>
<dbReference type="PROSITE" id="PS51318">
    <property type="entry name" value="TAT"/>
    <property type="match status" value="1"/>
</dbReference>
<dbReference type="PROSITE" id="PS51257">
    <property type="entry name" value="PROKAR_LIPOPROTEIN"/>
    <property type="match status" value="1"/>
</dbReference>
<proteinExistence type="predicted"/>
<feature type="chain" id="PRO_5020436825" evidence="1">
    <location>
        <begin position="29"/>
        <end position="847"/>
    </location>
</feature>
<protein>
    <submittedName>
        <fullName evidence="2">Type I phosphodiesterase/nucleotide pyrophosphatase</fullName>
    </submittedName>
</protein>
<dbReference type="SUPFAM" id="SSF53649">
    <property type="entry name" value="Alkaline phosphatase-like"/>
    <property type="match status" value="1"/>
</dbReference>
<dbReference type="Proteomes" id="UP000295680">
    <property type="component" value="Unassembled WGS sequence"/>
</dbReference>
<organism evidence="2 3">
    <name type="scientific">Actinocrispum wychmicini</name>
    <dbReference type="NCBI Taxonomy" id="1213861"/>
    <lineage>
        <taxon>Bacteria</taxon>
        <taxon>Bacillati</taxon>
        <taxon>Actinomycetota</taxon>
        <taxon>Actinomycetes</taxon>
        <taxon>Pseudonocardiales</taxon>
        <taxon>Pseudonocardiaceae</taxon>
        <taxon>Actinocrispum</taxon>
    </lineage>
</organism>
<evidence type="ECO:0000256" key="1">
    <source>
        <dbReference type="SAM" id="SignalP"/>
    </source>
</evidence>
<dbReference type="PANTHER" id="PTHR10151">
    <property type="entry name" value="ECTONUCLEOTIDE PYROPHOSPHATASE/PHOSPHODIESTERASE"/>
    <property type="match status" value="1"/>
</dbReference>
<comment type="caution">
    <text evidence="2">The sequence shown here is derived from an EMBL/GenBank/DDBJ whole genome shotgun (WGS) entry which is preliminary data.</text>
</comment>
<dbReference type="RefSeq" id="WP_132117480.1">
    <property type="nucleotide sequence ID" value="NZ_SLWS01000004.1"/>
</dbReference>
<dbReference type="Pfam" id="PF01663">
    <property type="entry name" value="Phosphodiest"/>
    <property type="match status" value="1"/>
</dbReference>
<dbReference type="InterPro" id="IPR006311">
    <property type="entry name" value="TAT_signal"/>
</dbReference>
<dbReference type="GO" id="GO:0016787">
    <property type="term" value="F:hydrolase activity"/>
    <property type="evidence" value="ECO:0007669"/>
    <property type="project" value="UniProtKB-ARBA"/>
</dbReference>
<dbReference type="Gene3D" id="3.40.720.10">
    <property type="entry name" value="Alkaline Phosphatase, subunit A"/>
    <property type="match status" value="1"/>
</dbReference>
<dbReference type="AlphaFoldDB" id="A0A4V6NNY0"/>
<dbReference type="InterPro" id="IPR002591">
    <property type="entry name" value="Phosphodiest/P_Trfase"/>
</dbReference>
<feature type="signal peptide" evidence="1">
    <location>
        <begin position="1"/>
        <end position="28"/>
    </location>
</feature>
<accession>A0A4V6NNY0</accession>
<keyword evidence="3" id="KW-1185">Reference proteome</keyword>
<dbReference type="Gene3D" id="2.60.120.200">
    <property type="match status" value="1"/>
</dbReference>
<reference evidence="2 3" key="1">
    <citation type="submission" date="2019-03" db="EMBL/GenBank/DDBJ databases">
        <title>Genomic Encyclopedia of Type Strains, Phase IV (KMG-IV): sequencing the most valuable type-strain genomes for metagenomic binning, comparative biology and taxonomic classification.</title>
        <authorList>
            <person name="Goeker M."/>
        </authorList>
    </citation>
    <scope>NUCLEOTIDE SEQUENCE [LARGE SCALE GENOMIC DNA]</scope>
    <source>
        <strain evidence="2 3">DSM 45934</strain>
    </source>
</reference>
<name>A0A4V6NNY0_9PSEU</name>
<keyword evidence="1" id="KW-0732">Signal</keyword>
<gene>
    <name evidence="2" type="ORF">EV192_104362</name>
</gene>
<evidence type="ECO:0000313" key="2">
    <source>
        <dbReference type="EMBL" id="TCO59520.1"/>
    </source>
</evidence>
<evidence type="ECO:0000313" key="3">
    <source>
        <dbReference type="Proteomes" id="UP000295680"/>
    </source>
</evidence>
<dbReference type="OrthoDB" id="1956004at2"/>
<dbReference type="PANTHER" id="PTHR10151:SF120">
    <property type="entry name" value="BIS(5'-ADENOSYL)-TRIPHOSPHATASE"/>
    <property type="match status" value="1"/>
</dbReference>